<reference evidence="2" key="2">
    <citation type="submission" date="2023-05" db="EMBL/GenBank/DDBJ databases">
        <authorList>
            <person name="Fouks B."/>
        </authorList>
    </citation>
    <scope>NUCLEOTIDE SEQUENCE</scope>
    <source>
        <strain evidence="2">Stay&amp;Tobe</strain>
        <tissue evidence="2">Testes</tissue>
    </source>
</reference>
<feature type="transmembrane region" description="Helical" evidence="1">
    <location>
        <begin position="100"/>
        <end position="121"/>
    </location>
</feature>
<keyword evidence="1" id="KW-0812">Transmembrane</keyword>
<keyword evidence="1" id="KW-1133">Transmembrane helix</keyword>
<accession>A0AAD8AFY3</accession>
<evidence type="ECO:0000313" key="3">
    <source>
        <dbReference type="Proteomes" id="UP001233999"/>
    </source>
</evidence>
<sequence>LFFRFNNNETGLTGSLLLIVAVDPVLHICYTAQQIQCLLLEGKSILTRFDPQMSLNAHFRWSSTVSFVIIFDSRCIVFKSLYIYGIGILSYAFGCPNVPNCWRILSILSYAFGFKVVLMFLI</sequence>
<reference evidence="2" key="1">
    <citation type="journal article" date="2023" name="IScience">
        <title>Live-bearing cockroach genome reveals convergent evolutionary mechanisms linked to viviparity in insects and beyond.</title>
        <authorList>
            <person name="Fouks B."/>
            <person name="Harrison M.C."/>
            <person name="Mikhailova A.A."/>
            <person name="Marchal E."/>
            <person name="English S."/>
            <person name="Carruthers M."/>
            <person name="Jennings E.C."/>
            <person name="Chiamaka E.L."/>
            <person name="Frigard R.A."/>
            <person name="Pippel M."/>
            <person name="Attardo G.M."/>
            <person name="Benoit J.B."/>
            <person name="Bornberg-Bauer E."/>
            <person name="Tobe S.S."/>
        </authorList>
    </citation>
    <scope>NUCLEOTIDE SEQUENCE</scope>
    <source>
        <strain evidence="2">Stay&amp;Tobe</strain>
    </source>
</reference>
<comment type="caution">
    <text evidence="2">The sequence shown here is derived from an EMBL/GenBank/DDBJ whole genome shotgun (WGS) entry which is preliminary data.</text>
</comment>
<evidence type="ECO:0000313" key="2">
    <source>
        <dbReference type="EMBL" id="KAJ9597557.1"/>
    </source>
</evidence>
<protein>
    <submittedName>
        <fullName evidence="2">Uncharacterized protein</fullName>
    </submittedName>
</protein>
<dbReference type="AlphaFoldDB" id="A0AAD8AFY3"/>
<name>A0AAD8AFY3_DIPPU</name>
<dbReference type="EMBL" id="JASPKZ010001600">
    <property type="protein sequence ID" value="KAJ9597557.1"/>
    <property type="molecule type" value="Genomic_DNA"/>
</dbReference>
<keyword evidence="3" id="KW-1185">Reference proteome</keyword>
<evidence type="ECO:0000256" key="1">
    <source>
        <dbReference type="SAM" id="Phobius"/>
    </source>
</evidence>
<keyword evidence="1" id="KW-0472">Membrane</keyword>
<feature type="non-terminal residue" evidence="2">
    <location>
        <position position="1"/>
    </location>
</feature>
<feature type="non-terminal residue" evidence="2">
    <location>
        <position position="122"/>
    </location>
</feature>
<feature type="transmembrane region" description="Helical" evidence="1">
    <location>
        <begin position="76"/>
        <end position="94"/>
    </location>
</feature>
<proteinExistence type="predicted"/>
<dbReference type="Proteomes" id="UP001233999">
    <property type="component" value="Unassembled WGS sequence"/>
</dbReference>
<gene>
    <name evidence="2" type="ORF">L9F63_011558</name>
</gene>
<organism evidence="2 3">
    <name type="scientific">Diploptera punctata</name>
    <name type="common">Pacific beetle cockroach</name>
    <dbReference type="NCBI Taxonomy" id="6984"/>
    <lineage>
        <taxon>Eukaryota</taxon>
        <taxon>Metazoa</taxon>
        <taxon>Ecdysozoa</taxon>
        <taxon>Arthropoda</taxon>
        <taxon>Hexapoda</taxon>
        <taxon>Insecta</taxon>
        <taxon>Pterygota</taxon>
        <taxon>Neoptera</taxon>
        <taxon>Polyneoptera</taxon>
        <taxon>Dictyoptera</taxon>
        <taxon>Blattodea</taxon>
        <taxon>Blaberoidea</taxon>
        <taxon>Blaberidae</taxon>
        <taxon>Diplopterinae</taxon>
        <taxon>Diploptera</taxon>
    </lineage>
</organism>